<organism evidence="2 3">
    <name type="scientific">Lentithecium fluviatile CBS 122367</name>
    <dbReference type="NCBI Taxonomy" id="1168545"/>
    <lineage>
        <taxon>Eukaryota</taxon>
        <taxon>Fungi</taxon>
        <taxon>Dikarya</taxon>
        <taxon>Ascomycota</taxon>
        <taxon>Pezizomycotina</taxon>
        <taxon>Dothideomycetes</taxon>
        <taxon>Pleosporomycetidae</taxon>
        <taxon>Pleosporales</taxon>
        <taxon>Massarineae</taxon>
        <taxon>Lentitheciaceae</taxon>
        <taxon>Lentithecium</taxon>
    </lineage>
</organism>
<name>A0A6G1IWE3_9PLEO</name>
<feature type="region of interest" description="Disordered" evidence="1">
    <location>
        <begin position="227"/>
        <end position="250"/>
    </location>
</feature>
<protein>
    <submittedName>
        <fullName evidence="2">Uncharacterized protein</fullName>
    </submittedName>
</protein>
<gene>
    <name evidence="2" type="ORF">K458DRAFT_406020</name>
</gene>
<keyword evidence="3" id="KW-1185">Reference proteome</keyword>
<dbReference type="EMBL" id="MU005588">
    <property type="protein sequence ID" value="KAF2682283.1"/>
    <property type="molecule type" value="Genomic_DNA"/>
</dbReference>
<feature type="region of interest" description="Disordered" evidence="1">
    <location>
        <begin position="1"/>
        <end position="74"/>
    </location>
</feature>
<accession>A0A6G1IWE3</accession>
<evidence type="ECO:0000313" key="2">
    <source>
        <dbReference type="EMBL" id="KAF2682283.1"/>
    </source>
</evidence>
<feature type="compositionally biased region" description="Basic and acidic residues" evidence="1">
    <location>
        <begin position="233"/>
        <end position="250"/>
    </location>
</feature>
<evidence type="ECO:0000313" key="3">
    <source>
        <dbReference type="Proteomes" id="UP000799291"/>
    </source>
</evidence>
<dbReference type="Proteomes" id="UP000799291">
    <property type="component" value="Unassembled WGS sequence"/>
</dbReference>
<feature type="compositionally biased region" description="Basic and acidic residues" evidence="1">
    <location>
        <begin position="40"/>
        <end position="61"/>
    </location>
</feature>
<proteinExistence type="predicted"/>
<feature type="compositionally biased region" description="Polar residues" evidence="1">
    <location>
        <begin position="1"/>
        <end position="14"/>
    </location>
</feature>
<reference evidence="2" key="1">
    <citation type="journal article" date="2020" name="Stud. Mycol.">
        <title>101 Dothideomycetes genomes: a test case for predicting lifestyles and emergence of pathogens.</title>
        <authorList>
            <person name="Haridas S."/>
            <person name="Albert R."/>
            <person name="Binder M."/>
            <person name="Bloem J."/>
            <person name="Labutti K."/>
            <person name="Salamov A."/>
            <person name="Andreopoulos B."/>
            <person name="Baker S."/>
            <person name="Barry K."/>
            <person name="Bills G."/>
            <person name="Bluhm B."/>
            <person name="Cannon C."/>
            <person name="Castanera R."/>
            <person name="Culley D."/>
            <person name="Daum C."/>
            <person name="Ezra D."/>
            <person name="Gonzalez J."/>
            <person name="Henrissat B."/>
            <person name="Kuo A."/>
            <person name="Liang C."/>
            <person name="Lipzen A."/>
            <person name="Lutzoni F."/>
            <person name="Magnuson J."/>
            <person name="Mondo S."/>
            <person name="Nolan M."/>
            <person name="Ohm R."/>
            <person name="Pangilinan J."/>
            <person name="Park H.-J."/>
            <person name="Ramirez L."/>
            <person name="Alfaro M."/>
            <person name="Sun H."/>
            <person name="Tritt A."/>
            <person name="Yoshinaga Y."/>
            <person name="Zwiers L.-H."/>
            <person name="Turgeon B."/>
            <person name="Goodwin S."/>
            <person name="Spatafora J."/>
            <person name="Crous P."/>
            <person name="Grigoriev I."/>
        </authorList>
    </citation>
    <scope>NUCLEOTIDE SEQUENCE</scope>
    <source>
        <strain evidence="2">CBS 122367</strain>
    </source>
</reference>
<sequence>MEASSPSGSSPTTDRPNRPRPITTFPRQSEIIKPVAAGFPKDEAYSRPHSVDQIRRTDLHSPSKKKTKMSEDARIPAHHLSDNACSEANPISGANIQALKERLERVEGAIETLNPENNTQDPRASHHDDTFDMIQTLNVSRQPVRSPSTETLWTDLTALAIKTLNPDASTNTNAPSESDALAHYTVKDLSESTQNNLYTLKDPDEIESTIAAEVKMMRQSNLLLEAARRKKARKEDAERKKEVKKSGAGE</sequence>
<dbReference type="AlphaFoldDB" id="A0A6G1IWE3"/>
<evidence type="ECO:0000256" key="1">
    <source>
        <dbReference type="SAM" id="MobiDB-lite"/>
    </source>
</evidence>